<dbReference type="CDD" id="cd02012">
    <property type="entry name" value="TPP_TK"/>
    <property type="match status" value="1"/>
</dbReference>
<comment type="caution">
    <text evidence="2">The sequence shown here is derived from an EMBL/GenBank/DDBJ whole genome shotgun (WGS) entry which is preliminary data.</text>
</comment>
<dbReference type="OrthoDB" id="8732661at2"/>
<name>A0A1E8FG82_9ALTE</name>
<evidence type="ECO:0000313" key="3">
    <source>
        <dbReference type="Proteomes" id="UP000176037"/>
    </source>
</evidence>
<dbReference type="PANTHER" id="PTHR47514">
    <property type="entry name" value="TRANSKETOLASE N-TERMINAL SECTION-RELATED"/>
    <property type="match status" value="1"/>
</dbReference>
<dbReference type="AlphaFoldDB" id="A0A1E8FG82"/>
<dbReference type="Pfam" id="PF00456">
    <property type="entry name" value="Transketolase_N"/>
    <property type="match status" value="1"/>
</dbReference>
<dbReference type="Proteomes" id="UP000176037">
    <property type="component" value="Unassembled WGS sequence"/>
</dbReference>
<evidence type="ECO:0000259" key="1">
    <source>
        <dbReference type="Pfam" id="PF00456"/>
    </source>
</evidence>
<organism evidence="2 3">
    <name type="scientific">Alteromonas lipolytica</name>
    <dbReference type="NCBI Taxonomy" id="1856405"/>
    <lineage>
        <taxon>Bacteria</taxon>
        <taxon>Pseudomonadati</taxon>
        <taxon>Pseudomonadota</taxon>
        <taxon>Gammaproteobacteria</taxon>
        <taxon>Alteromonadales</taxon>
        <taxon>Alteromonadaceae</taxon>
        <taxon>Alteromonas/Salinimonas group</taxon>
        <taxon>Alteromonas</taxon>
    </lineage>
</organism>
<keyword evidence="3" id="KW-1185">Reference proteome</keyword>
<protein>
    <recommendedName>
        <fullName evidence="1">Transketolase N-terminal domain-containing protein</fullName>
    </recommendedName>
</protein>
<feature type="domain" description="Transketolase N-terminal" evidence="1">
    <location>
        <begin position="4"/>
        <end position="250"/>
    </location>
</feature>
<reference evidence="2 3" key="1">
    <citation type="submission" date="2016-09" db="EMBL/GenBank/DDBJ databases">
        <title>Alteromonas lipolytica, a new species isolated from sea water.</title>
        <authorList>
            <person name="Wu Y.-H."/>
            <person name="Cheng H."/>
            <person name="Xu X.-W."/>
        </authorList>
    </citation>
    <scope>NUCLEOTIDE SEQUENCE [LARGE SCALE GENOMIC DNA]</scope>
    <source>
        <strain evidence="2 3">JW12</strain>
    </source>
</reference>
<dbReference type="PANTHER" id="PTHR47514:SF2">
    <property type="entry name" value="TRANSKETOLASE"/>
    <property type="match status" value="1"/>
</dbReference>
<evidence type="ECO:0000313" key="2">
    <source>
        <dbReference type="EMBL" id="OFI34598.1"/>
    </source>
</evidence>
<dbReference type="STRING" id="1856405.BFC17_13445"/>
<dbReference type="Gene3D" id="3.40.50.970">
    <property type="match status" value="1"/>
</dbReference>
<sequence length="256" mass="27971">MLNKALRRRIVEIVTKAKEGHIPSSFSIVDLIDHIYGNLLRFDPQNPDWQERDQFILSKGHGCAGLYVVLEKYGLLSADQLASYSMTGGILGGHPDRTTVPFVEASTGSLGHGFPFSVGIALANKIKQLPGRVITLVGDGECHEGTIWESAHVAANQKLDNLTVVVDWNQSGAQLCPVDDLPAKWRAFGWQTHVFNGHDAAEIEAAFALVGKADGPLALVAKNIKGHGAKLTEGHGRWHHRIPDEQEYQELMEALS</sequence>
<dbReference type="InterPro" id="IPR029061">
    <property type="entry name" value="THDP-binding"/>
</dbReference>
<accession>A0A1E8FG82</accession>
<dbReference type="RefSeq" id="WP_070175516.1">
    <property type="nucleotide sequence ID" value="NZ_BMJR01000001.1"/>
</dbReference>
<proteinExistence type="predicted"/>
<dbReference type="InterPro" id="IPR005474">
    <property type="entry name" value="Transketolase_N"/>
</dbReference>
<gene>
    <name evidence="2" type="ORF">BFC17_13445</name>
</gene>
<dbReference type="SUPFAM" id="SSF52518">
    <property type="entry name" value="Thiamin diphosphate-binding fold (THDP-binding)"/>
    <property type="match status" value="1"/>
</dbReference>
<dbReference type="EMBL" id="MJIC01000010">
    <property type="protein sequence ID" value="OFI34598.1"/>
    <property type="molecule type" value="Genomic_DNA"/>
</dbReference>